<evidence type="ECO:0000313" key="1">
    <source>
        <dbReference type="EMBL" id="PIC17091.1"/>
    </source>
</evidence>
<keyword evidence="2" id="KW-1185">Reference proteome</keyword>
<reference evidence="2" key="1">
    <citation type="submission" date="2017-10" db="EMBL/GenBank/DDBJ databases">
        <title>Rapid genome shrinkage in a self-fertile nematode reveals novel sperm competition proteins.</title>
        <authorList>
            <person name="Yin D."/>
            <person name="Schwarz E.M."/>
            <person name="Thomas C.G."/>
            <person name="Felde R.L."/>
            <person name="Korf I.F."/>
            <person name="Cutter A.D."/>
            <person name="Schartner C.M."/>
            <person name="Ralston E.J."/>
            <person name="Meyer B.J."/>
            <person name="Haag E.S."/>
        </authorList>
    </citation>
    <scope>NUCLEOTIDE SEQUENCE [LARGE SCALE GENOMIC DNA]</scope>
    <source>
        <strain evidence="2">JU1422</strain>
    </source>
</reference>
<proteinExistence type="predicted"/>
<gene>
    <name evidence="1" type="primary">Cnig_chr_X.g23456</name>
    <name evidence="1" type="ORF">B9Z55_023456</name>
</gene>
<protein>
    <submittedName>
        <fullName evidence="1">Uncharacterized protein</fullName>
    </submittedName>
</protein>
<dbReference type="AlphaFoldDB" id="A0A2G5SQF0"/>
<accession>A0A2G5SQF0</accession>
<dbReference type="EMBL" id="PDUG01000006">
    <property type="protein sequence ID" value="PIC17091.1"/>
    <property type="molecule type" value="Genomic_DNA"/>
</dbReference>
<dbReference type="OrthoDB" id="272512at2759"/>
<comment type="caution">
    <text evidence="1">The sequence shown here is derived from an EMBL/GenBank/DDBJ whole genome shotgun (WGS) entry which is preliminary data.</text>
</comment>
<dbReference type="Proteomes" id="UP000230233">
    <property type="component" value="Chromosome X"/>
</dbReference>
<evidence type="ECO:0000313" key="2">
    <source>
        <dbReference type="Proteomes" id="UP000230233"/>
    </source>
</evidence>
<organism evidence="1 2">
    <name type="scientific">Caenorhabditis nigoni</name>
    <dbReference type="NCBI Taxonomy" id="1611254"/>
    <lineage>
        <taxon>Eukaryota</taxon>
        <taxon>Metazoa</taxon>
        <taxon>Ecdysozoa</taxon>
        <taxon>Nematoda</taxon>
        <taxon>Chromadorea</taxon>
        <taxon>Rhabditida</taxon>
        <taxon>Rhabditina</taxon>
        <taxon>Rhabditomorpha</taxon>
        <taxon>Rhabditoidea</taxon>
        <taxon>Rhabditidae</taxon>
        <taxon>Peloderinae</taxon>
        <taxon>Caenorhabditis</taxon>
    </lineage>
</organism>
<sequence length="117" mass="13192">MNAFKEFSTIFSKCSPFSAMEIRKESENNSMFAGRIQHTIARAAGISPCEHGGNLWYKQEERNKMKEVFKAQNEAASLRRNDSSVSETSSGVSSGVEDFEKVEKVQEQFQKLITVMS</sequence>
<name>A0A2G5SQF0_9PELO</name>